<dbReference type="PANTHER" id="PTHR43464:SF95">
    <property type="entry name" value="TRNA U34 CARBOXYMETHYLTRANSFERASE"/>
    <property type="match status" value="1"/>
</dbReference>
<feature type="binding site" evidence="3">
    <location>
        <begin position="153"/>
        <end position="155"/>
    </location>
    <ligand>
        <name>carboxy-S-adenosyl-L-methionine</name>
        <dbReference type="ChEBI" id="CHEBI:134278"/>
    </ligand>
</feature>
<comment type="subunit">
    <text evidence="3">Homotetramer.</text>
</comment>
<sequence>MINFDEFFRQLADSDHPLHPFAEQINTTINSIYTPYSHGDEISWQQAIEQLPELSTESTDLNSSAVTARGAVSENQQQQLHKALMGLHPWRKGPFDLFDVYIDTEWRSDWKWQRVAAHLGSLRYKNILDVGCGSGYHCLRMAGAGANTVVGIDPSLKFLYQFKAINYYTQANNVHLLPLKSEQLPYRMQCFDTVFSMGVLYHRKSPFEHLEELKYTLKPGGQLVLETLVVDGGLHTVLVPDDRYAQMRNVWFLPSCDELLRWVERAGFINAKVVDVDTTKLEEQRSTDWMNYQSLQDFLDPNDHAKTVEGYQAPTRATIIATRK</sequence>
<dbReference type="HAMAP" id="MF_01590">
    <property type="entry name" value="tRNA_carboxymethyltr_CmoB"/>
    <property type="match status" value="1"/>
</dbReference>
<feature type="binding site" evidence="3">
    <location>
        <position position="106"/>
    </location>
    <ligand>
        <name>carboxy-S-adenosyl-L-methionine</name>
        <dbReference type="ChEBI" id="CHEBI:134278"/>
    </ligand>
</feature>
<dbReference type="EMBL" id="CAKLPX010000001">
    <property type="protein sequence ID" value="CAH0991499.1"/>
    <property type="molecule type" value="Genomic_DNA"/>
</dbReference>
<dbReference type="SUPFAM" id="SSF53335">
    <property type="entry name" value="S-adenosyl-L-methionine-dependent methyltransferases"/>
    <property type="match status" value="1"/>
</dbReference>
<feature type="binding site" evidence="3">
    <location>
        <position position="201"/>
    </location>
    <ligand>
        <name>carboxy-S-adenosyl-L-methionine</name>
        <dbReference type="ChEBI" id="CHEBI:134278"/>
    </ligand>
</feature>
<dbReference type="NCBIfam" id="NF011650">
    <property type="entry name" value="PRK15068.1"/>
    <property type="match status" value="1"/>
</dbReference>
<keyword evidence="1 3" id="KW-0808">Transferase</keyword>
<dbReference type="GO" id="GO:0016740">
    <property type="term" value="F:transferase activity"/>
    <property type="evidence" value="ECO:0007669"/>
    <property type="project" value="UniProtKB-KW"/>
</dbReference>
<comment type="caution">
    <text evidence="3">Lacks conserved residue(s) required for the propagation of feature annotation.</text>
</comment>
<keyword evidence="5" id="KW-1185">Reference proteome</keyword>
<proteinExistence type="inferred from homology"/>
<comment type="caution">
    <text evidence="4">The sequence shown here is derived from an EMBL/GenBank/DDBJ whole genome shotgun (WGS) entry which is preliminary data.</text>
</comment>
<feature type="binding site" evidence="3">
    <location>
        <position position="92"/>
    </location>
    <ligand>
        <name>carboxy-S-adenosyl-L-methionine</name>
        <dbReference type="ChEBI" id="CHEBI:134278"/>
    </ligand>
</feature>
<comment type="function">
    <text evidence="3">Catalyzes carboxymethyl transfer from carboxy-S-adenosyl-L-methionine (Cx-SAM) to 5-hydroxyuridine (ho5U) to form 5-carboxymethoxyuridine (cmo5U) at position 34 in tRNAs.</text>
</comment>
<feature type="binding site" evidence="3">
    <location>
        <position position="316"/>
    </location>
    <ligand>
        <name>carboxy-S-adenosyl-L-methionine</name>
        <dbReference type="ChEBI" id="CHEBI:134278"/>
    </ligand>
</feature>
<evidence type="ECO:0000256" key="2">
    <source>
        <dbReference type="ARBA" id="ARBA00022694"/>
    </source>
</evidence>
<keyword evidence="2 3" id="KW-0819">tRNA processing</keyword>
<dbReference type="InterPro" id="IPR029063">
    <property type="entry name" value="SAM-dependent_MTases_sf"/>
</dbReference>
<dbReference type="Proteomes" id="UP000838100">
    <property type="component" value="Unassembled WGS sequence"/>
</dbReference>
<dbReference type="InterPro" id="IPR027555">
    <property type="entry name" value="Mo5U34_MeTrfas-like"/>
</dbReference>
<evidence type="ECO:0000313" key="4">
    <source>
        <dbReference type="EMBL" id="CAH0991499.1"/>
    </source>
</evidence>
<evidence type="ECO:0000256" key="3">
    <source>
        <dbReference type="HAMAP-Rule" id="MF_01590"/>
    </source>
</evidence>
<dbReference type="EC" id="2.5.1.-" evidence="3"/>
<dbReference type="CDD" id="cd02440">
    <property type="entry name" value="AdoMet_MTases"/>
    <property type="match status" value="1"/>
</dbReference>
<feature type="binding site" evidence="3">
    <location>
        <position position="111"/>
    </location>
    <ligand>
        <name>carboxy-S-adenosyl-L-methionine</name>
        <dbReference type="ChEBI" id="CHEBI:134278"/>
    </ligand>
</feature>
<evidence type="ECO:0000313" key="5">
    <source>
        <dbReference type="Proteomes" id="UP000838100"/>
    </source>
</evidence>
<dbReference type="RefSeq" id="WP_237444147.1">
    <property type="nucleotide sequence ID" value="NZ_CAKLPX010000001.1"/>
</dbReference>
<reference evidence="4" key="1">
    <citation type="submission" date="2021-12" db="EMBL/GenBank/DDBJ databases">
        <authorList>
            <person name="Rodrigo-Torres L."/>
            <person name="Arahal R. D."/>
            <person name="Lucena T."/>
        </authorList>
    </citation>
    <scope>NUCLEOTIDE SEQUENCE</scope>
    <source>
        <strain evidence="4">CECT 8267</strain>
    </source>
</reference>
<evidence type="ECO:0000256" key="1">
    <source>
        <dbReference type="ARBA" id="ARBA00022679"/>
    </source>
</evidence>
<organism evidence="4 5">
    <name type="scientific">Sinobacterium norvegicum</name>
    <dbReference type="NCBI Taxonomy" id="1641715"/>
    <lineage>
        <taxon>Bacteria</taxon>
        <taxon>Pseudomonadati</taxon>
        <taxon>Pseudomonadota</taxon>
        <taxon>Gammaproteobacteria</taxon>
        <taxon>Cellvibrionales</taxon>
        <taxon>Spongiibacteraceae</taxon>
        <taxon>Sinobacterium</taxon>
    </lineage>
</organism>
<name>A0ABM9AE66_9GAMM</name>
<dbReference type="PANTHER" id="PTHR43464">
    <property type="entry name" value="METHYLTRANSFERASE"/>
    <property type="match status" value="1"/>
</dbReference>
<feature type="binding site" evidence="3">
    <location>
        <position position="197"/>
    </location>
    <ligand>
        <name>carboxy-S-adenosyl-L-methionine</name>
        <dbReference type="ChEBI" id="CHEBI:134278"/>
    </ligand>
</feature>
<comment type="similarity">
    <text evidence="3">Belongs to the class I-like SAM-binding methyltransferase superfamily. CmoB family.</text>
</comment>
<protein>
    <recommendedName>
        <fullName evidence="3">tRNA U34 carboxymethyltransferase</fullName>
        <ecNumber evidence="3">2.5.1.-</ecNumber>
    </recommendedName>
</protein>
<accession>A0ABM9AE66</accession>
<dbReference type="Gene3D" id="3.40.50.150">
    <property type="entry name" value="Vaccinia Virus protein VP39"/>
    <property type="match status" value="1"/>
</dbReference>
<comment type="catalytic activity">
    <reaction evidence="3">
        <text>carboxy-S-adenosyl-L-methionine + 5-hydroxyuridine(34) in tRNA = 5-carboxymethoxyuridine(34) in tRNA + S-adenosyl-L-homocysteine + H(+)</text>
        <dbReference type="Rhea" id="RHEA:52848"/>
        <dbReference type="Rhea" id="RHEA-COMP:13381"/>
        <dbReference type="Rhea" id="RHEA-COMP:13383"/>
        <dbReference type="ChEBI" id="CHEBI:15378"/>
        <dbReference type="ChEBI" id="CHEBI:57856"/>
        <dbReference type="ChEBI" id="CHEBI:134278"/>
        <dbReference type="ChEBI" id="CHEBI:136877"/>
        <dbReference type="ChEBI" id="CHEBI:136879"/>
    </reaction>
</comment>
<gene>
    <name evidence="3 4" type="primary">cmoB</name>
    <name evidence="4" type="ORF">SIN8267_01605</name>
</gene>
<feature type="binding site" evidence="3">
    <location>
        <position position="131"/>
    </location>
    <ligand>
        <name>carboxy-S-adenosyl-L-methionine</name>
        <dbReference type="ChEBI" id="CHEBI:134278"/>
    </ligand>
</feature>
<dbReference type="NCBIfam" id="TIGR00452">
    <property type="entry name" value="tRNA 5-methoxyuridine(34)/uridine 5-oxyacetic acid(34) synthase CmoB"/>
    <property type="match status" value="1"/>
</dbReference>
<dbReference type="InterPro" id="IPR010017">
    <property type="entry name" value="CmoB"/>
</dbReference>
<dbReference type="Pfam" id="PF08003">
    <property type="entry name" value="Methyltransf_9"/>
    <property type="match status" value="1"/>
</dbReference>